<keyword evidence="4" id="KW-0975">Bacterial flagellum</keyword>
<protein>
    <submittedName>
        <fullName evidence="6">Flagellar basal body P-ring protein</fullName>
    </submittedName>
</protein>
<dbReference type="InterPro" id="IPR004155">
    <property type="entry name" value="PBS_lyase_HEAT"/>
</dbReference>
<keyword evidence="6" id="KW-0969">Cilium</keyword>
<keyword evidence="7" id="KW-1185">Reference proteome</keyword>
<gene>
    <name evidence="6" type="ORF">FF011L_20710</name>
</gene>
<comment type="function">
    <text evidence="1">Assembles around the rod to form the L-ring and probably protects the motor/basal body from shearing forces during rotation.</text>
</comment>
<dbReference type="InterPro" id="IPR001782">
    <property type="entry name" value="Flag_FlgI"/>
</dbReference>
<keyword evidence="3" id="KW-0732">Signal</keyword>
<sequence length="599" mass="65109">MSAWMPTPSTSHSRSRQDGGRRCLPLVSHAWSAVAIACMVFTLSGCSLFRGDSEKDGALEDLLVVPDPPEKIGEAALPYGLTYARVQGVGAVKGLNRTGAPALPSEYRDRLIAEMKTHNVADPDGYLESDLTALVITEAIMSPGVKRGDRLDILVTVPSRSEVKSLQGGWLMPSRLQEMRRLDVVRSSNVAVTGTGPVLVRSLHDNSGEEMQRTATILGGGVAQVDRPVGLVIRPQYQHALLSREFAKVINQRFYFFDGSSRRGIATAREDDFIELDVLPRYEENVHRLIAVVRAMNVQPHAGGLRGQLESLDKKLKEPTTAADAALSLEAIGSDSVPLLVEALKTPDDEIRFYAAEALAYLDEAVAIEPLAELARTESAFRYPALKALQGMPQNAAAQALRGLMNDPNNEVRYGAFTALRKRPDSADLVGGQRFGDGYYLHTIPSTADPLVAVGLGHRPEIVMFGSSFPIELTESVISKGGIVMRDDGDGKISLSRFRVGEEDQTTSVPANIPAVCAGLSAMGAGYSDCVDVLSSLKANHALPARFAFDPSPRALRTYYRNEENFIDPSEPPSLAPHDITPPVPKEKTFFEKMSWWSE</sequence>
<dbReference type="OrthoDB" id="232006at2"/>
<dbReference type="PANTHER" id="PTHR30381">
    <property type="entry name" value="FLAGELLAR P-RING PERIPLASMIC PROTEIN FLGI"/>
    <property type="match status" value="1"/>
</dbReference>
<dbReference type="PROSITE" id="PS50077">
    <property type="entry name" value="HEAT_REPEAT"/>
    <property type="match status" value="1"/>
</dbReference>
<accession>A0A517MEK4</accession>
<dbReference type="GO" id="GO:0005198">
    <property type="term" value="F:structural molecule activity"/>
    <property type="evidence" value="ECO:0007669"/>
    <property type="project" value="InterPro"/>
</dbReference>
<evidence type="ECO:0000313" key="6">
    <source>
        <dbReference type="EMBL" id="QDS93308.1"/>
    </source>
</evidence>
<dbReference type="InterPro" id="IPR016024">
    <property type="entry name" value="ARM-type_fold"/>
</dbReference>
<dbReference type="PANTHER" id="PTHR30381:SF0">
    <property type="entry name" value="FLAGELLAR P-RING PROTEIN"/>
    <property type="match status" value="1"/>
</dbReference>
<dbReference type="GO" id="GO:0030288">
    <property type="term" value="C:outer membrane-bounded periplasmic space"/>
    <property type="evidence" value="ECO:0007669"/>
    <property type="project" value="InterPro"/>
</dbReference>
<dbReference type="AlphaFoldDB" id="A0A517MEK4"/>
<name>A0A517MEK4_9BACT</name>
<comment type="subcellular location">
    <subcellularLocation>
        <location evidence="2">Bacterial flagellum basal body</location>
    </subcellularLocation>
</comment>
<dbReference type="Pfam" id="PF02119">
    <property type="entry name" value="FlgI"/>
    <property type="match status" value="1"/>
</dbReference>
<feature type="region of interest" description="Disordered" evidence="5">
    <location>
        <begin position="1"/>
        <end position="20"/>
    </location>
</feature>
<dbReference type="InterPro" id="IPR011989">
    <property type="entry name" value="ARM-like"/>
</dbReference>
<dbReference type="InterPro" id="IPR021133">
    <property type="entry name" value="HEAT_type_2"/>
</dbReference>
<reference evidence="6 7" key="1">
    <citation type="submission" date="2019-02" db="EMBL/GenBank/DDBJ databases">
        <title>Deep-cultivation of Planctomycetes and their phenomic and genomic characterization uncovers novel biology.</title>
        <authorList>
            <person name="Wiegand S."/>
            <person name="Jogler M."/>
            <person name="Boedeker C."/>
            <person name="Pinto D."/>
            <person name="Vollmers J."/>
            <person name="Rivas-Marin E."/>
            <person name="Kohn T."/>
            <person name="Peeters S.H."/>
            <person name="Heuer A."/>
            <person name="Rast P."/>
            <person name="Oberbeckmann S."/>
            <person name="Bunk B."/>
            <person name="Jeske O."/>
            <person name="Meyerdierks A."/>
            <person name="Storesund J.E."/>
            <person name="Kallscheuer N."/>
            <person name="Luecker S."/>
            <person name="Lage O.M."/>
            <person name="Pohl T."/>
            <person name="Merkel B.J."/>
            <person name="Hornburger P."/>
            <person name="Mueller R.-W."/>
            <person name="Bruemmer F."/>
            <person name="Labrenz M."/>
            <person name="Spormann A.M."/>
            <person name="Op den Camp H."/>
            <person name="Overmann J."/>
            <person name="Amann R."/>
            <person name="Jetten M.S.M."/>
            <person name="Mascher T."/>
            <person name="Medema M.H."/>
            <person name="Devos D.P."/>
            <person name="Kaster A.-K."/>
            <person name="Ovreas L."/>
            <person name="Rohde M."/>
            <person name="Galperin M.Y."/>
            <person name="Jogler C."/>
        </authorList>
    </citation>
    <scope>NUCLEOTIDE SEQUENCE [LARGE SCALE GENOMIC DNA]</scope>
    <source>
        <strain evidence="6 7">FF011L</strain>
    </source>
</reference>
<evidence type="ECO:0000256" key="2">
    <source>
        <dbReference type="ARBA" id="ARBA00004117"/>
    </source>
</evidence>
<keyword evidence="6" id="KW-0966">Cell projection</keyword>
<proteinExistence type="predicted"/>
<dbReference type="EMBL" id="CP036262">
    <property type="protein sequence ID" value="QDS93308.1"/>
    <property type="molecule type" value="Genomic_DNA"/>
</dbReference>
<evidence type="ECO:0000256" key="4">
    <source>
        <dbReference type="ARBA" id="ARBA00023143"/>
    </source>
</evidence>
<dbReference type="SMART" id="SM00567">
    <property type="entry name" value="EZ_HEAT"/>
    <property type="match status" value="3"/>
</dbReference>
<dbReference type="Gene3D" id="1.25.10.10">
    <property type="entry name" value="Leucine-rich Repeat Variant"/>
    <property type="match status" value="1"/>
</dbReference>
<dbReference type="KEGG" id="rml:FF011L_20710"/>
<dbReference type="Proteomes" id="UP000320672">
    <property type="component" value="Chromosome"/>
</dbReference>
<dbReference type="Pfam" id="PF13646">
    <property type="entry name" value="HEAT_2"/>
    <property type="match status" value="1"/>
</dbReference>
<evidence type="ECO:0000313" key="7">
    <source>
        <dbReference type="Proteomes" id="UP000320672"/>
    </source>
</evidence>
<evidence type="ECO:0000256" key="1">
    <source>
        <dbReference type="ARBA" id="ARBA00002591"/>
    </source>
</evidence>
<dbReference type="RefSeq" id="WP_145351496.1">
    <property type="nucleotide sequence ID" value="NZ_CP036262.1"/>
</dbReference>
<evidence type="ECO:0000256" key="5">
    <source>
        <dbReference type="SAM" id="MobiDB-lite"/>
    </source>
</evidence>
<dbReference type="GO" id="GO:0009428">
    <property type="term" value="C:bacterial-type flagellum basal body, distal rod, P ring"/>
    <property type="evidence" value="ECO:0007669"/>
    <property type="project" value="InterPro"/>
</dbReference>
<organism evidence="6 7">
    <name type="scientific">Roseimaritima multifibrata</name>
    <dbReference type="NCBI Taxonomy" id="1930274"/>
    <lineage>
        <taxon>Bacteria</taxon>
        <taxon>Pseudomonadati</taxon>
        <taxon>Planctomycetota</taxon>
        <taxon>Planctomycetia</taxon>
        <taxon>Pirellulales</taxon>
        <taxon>Pirellulaceae</taxon>
        <taxon>Roseimaritima</taxon>
    </lineage>
</organism>
<keyword evidence="6" id="KW-0282">Flagellum</keyword>
<dbReference type="SUPFAM" id="SSF48371">
    <property type="entry name" value="ARM repeat"/>
    <property type="match status" value="1"/>
</dbReference>
<evidence type="ECO:0000256" key="3">
    <source>
        <dbReference type="ARBA" id="ARBA00022729"/>
    </source>
</evidence>
<dbReference type="GO" id="GO:0071973">
    <property type="term" value="P:bacterial-type flagellum-dependent cell motility"/>
    <property type="evidence" value="ECO:0007669"/>
    <property type="project" value="InterPro"/>
</dbReference>